<dbReference type="PROSITE" id="PS50801">
    <property type="entry name" value="STAS"/>
    <property type="match status" value="1"/>
</dbReference>
<evidence type="ECO:0000256" key="3">
    <source>
        <dbReference type="ARBA" id="ARBA00020784"/>
    </source>
</evidence>
<protein>
    <recommendedName>
        <fullName evidence="3 6">Anti-sigma F factor antagonist</fullName>
    </recommendedName>
    <alternativeName>
        <fullName evidence="6">Stage II sporulation protein</fullName>
    </alternativeName>
</protein>
<dbReference type="NCBIfam" id="TIGR00377">
    <property type="entry name" value="ant_ant_sig"/>
    <property type="match status" value="1"/>
</dbReference>
<evidence type="ECO:0000256" key="5">
    <source>
        <dbReference type="ARBA" id="ARBA00022969"/>
    </source>
</evidence>
<feature type="domain" description="STAS" evidence="7">
    <location>
        <begin position="36"/>
        <end position="146"/>
    </location>
</feature>
<sequence length="149" mass="16520">MVSVFLKLLLSPGRKNGKQGRNDSLLTAKEALIVSLAIDLEVKKDVLCIRLQGELDHHTAESLRASVTKAIEENGIRHLVLNLEQLSFMDSSGLGVILGRYKQIKQKNGEMIVCAISPAVKRLFELSGLFKIIRLDESEQYALHRLGVA</sequence>
<keyword evidence="4" id="KW-0597">Phosphoprotein</keyword>
<dbReference type="PATRIC" id="fig|1398.22.peg.2643"/>
<evidence type="ECO:0000256" key="2">
    <source>
        <dbReference type="ARBA" id="ARBA00009013"/>
    </source>
</evidence>
<dbReference type="InterPro" id="IPR014237">
    <property type="entry name" value="Anti-sigma_F_ant"/>
</dbReference>
<proteinExistence type="inferred from homology"/>
<dbReference type="PANTHER" id="PTHR33495:SF2">
    <property type="entry name" value="ANTI-SIGMA FACTOR ANTAGONIST TM_1081-RELATED"/>
    <property type="match status" value="1"/>
</dbReference>
<comment type="function">
    <text evidence="1">In the phosphorylated form it could act as an anti-anti-sigma factor that counteracts SpoIIAB and thus releases sigma f from inhibition.</text>
</comment>
<evidence type="ECO:0000256" key="4">
    <source>
        <dbReference type="ARBA" id="ARBA00022553"/>
    </source>
</evidence>
<comment type="similarity">
    <text evidence="2 6">Belongs to the anti-sigma-factor antagonist family.</text>
</comment>
<evidence type="ECO:0000313" key="8">
    <source>
        <dbReference type="EMBL" id="KWZ79535.1"/>
    </source>
</evidence>
<dbReference type="GO" id="GO:0043856">
    <property type="term" value="F:anti-sigma factor antagonist activity"/>
    <property type="evidence" value="ECO:0007669"/>
    <property type="project" value="InterPro"/>
</dbReference>
<dbReference type="Pfam" id="PF01740">
    <property type="entry name" value="STAS"/>
    <property type="match status" value="1"/>
</dbReference>
<evidence type="ECO:0000313" key="9">
    <source>
        <dbReference type="Proteomes" id="UP000070376"/>
    </source>
</evidence>
<gene>
    <name evidence="8" type="ORF">HMPREF3213_02639</name>
</gene>
<dbReference type="InterPro" id="IPR002645">
    <property type="entry name" value="STAS_dom"/>
</dbReference>
<evidence type="ECO:0000256" key="6">
    <source>
        <dbReference type="RuleBase" id="RU003749"/>
    </source>
</evidence>
<dbReference type="Gene3D" id="3.30.750.24">
    <property type="entry name" value="STAS domain"/>
    <property type="match status" value="1"/>
</dbReference>
<dbReference type="EMBL" id="LRPN01000116">
    <property type="protein sequence ID" value="KWZ79535.1"/>
    <property type="molecule type" value="Genomic_DNA"/>
</dbReference>
<dbReference type="PANTHER" id="PTHR33495">
    <property type="entry name" value="ANTI-SIGMA FACTOR ANTAGONIST TM_1081-RELATED-RELATED"/>
    <property type="match status" value="1"/>
</dbReference>
<reference evidence="9" key="1">
    <citation type="submission" date="2016-01" db="EMBL/GenBank/DDBJ databases">
        <authorList>
            <person name="Mitreva M."/>
            <person name="Pepin K.H."/>
            <person name="Mihindukulasuriya K.A."/>
            <person name="Fulton R."/>
            <person name="Fronick C."/>
            <person name="O'Laughlin M."/>
            <person name="Miner T."/>
            <person name="Herter B."/>
            <person name="Rosa B.A."/>
            <person name="Cordes M."/>
            <person name="Tomlinson C."/>
            <person name="Wollam A."/>
            <person name="Palsikar V.B."/>
            <person name="Mardis E.R."/>
            <person name="Wilson R.K."/>
        </authorList>
    </citation>
    <scope>NUCLEOTIDE SEQUENCE [LARGE SCALE GENOMIC DNA]</scope>
    <source>
        <strain evidence="9">GED7749B</strain>
    </source>
</reference>
<accession>A0A133KJ02</accession>
<dbReference type="InterPro" id="IPR003658">
    <property type="entry name" value="Anti-sigma_ant"/>
</dbReference>
<comment type="caution">
    <text evidence="8">The sequence shown here is derived from an EMBL/GenBank/DDBJ whole genome shotgun (WGS) entry which is preliminary data.</text>
</comment>
<dbReference type="InterPro" id="IPR036513">
    <property type="entry name" value="STAS_dom_sf"/>
</dbReference>
<dbReference type="GO" id="GO:0045152">
    <property type="term" value="F:antisigma factor binding"/>
    <property type="evidence" value="ECO:0007669"/>
    <property type="project" value="InterPro"/>
</dbReference>
<evidence type="ECO:0000259" key="7">
    <source>
        <dbReference type="PROSITE" id="PS50801"/>
    </source>
</evidence>
<name>A0A133KJ02_HEYCO</name>
<organism evidence="8 9">
    <name type="scientific">Heyndrickxia coagulans</name>
    <name type="common">Weizmannia coagulans</name>
    <dbReference type="NCBI Taxonomy" id="1398"/>
    <lineage>
        <taxon>Bacteria</taxon>
        <taxon>Bacillati</taxon>
        <taxon>Bacillota</taxon>
        <taxon>Bacilli</taxon>
        <taxon>Bacillales</taxon>
        <taxon>Bacillaceae</taxon>
        <taxon>Heyndrickxia</taxon>
    </lineage>
</organism>
<keyword evidence="5" id="KW-0749">Sporulation</keyword>
<dbReference type="NCBIfam" id="TIGR02886">
    <property type="entry name" value="spore_II_AA"/>
    <property type="match status" value="1"/>
</dbReference>
<dbReference type="Proteomes" id="UP000070376">
    <property type="component" value="Unassembled WGS sequence"/>
</dbReference>
<dbReference type="SUPFAM" id="SSF52091">
    <property type="entry name" value="SpoIIaa-like"/>
    <property type="match status" value="1"/>
</dbReference>
<dbReference type="AlphaFoldDB" id="A0A133KJ02"/>
<evidence type="ECO:0000256" key="1">
    <source>
        <dbReference type="ARBA" id="ARBA00001976"/>
    </source>
</evidence>
<dbReference type="GO" id="GO:0030435">
    <property type="term" value="P:sporulation resulting in formation of a cellular spore"/>
    <property type="evidence" value="ECO:0007669"/>
    <property type="project" value="UniProtKB-KW"/>
</dbReference>